<feature type="compositionally biased region" description="Basic and acidic residues" evidence="3">
    <location>
        <begin position="127"/>
        <end position="139"/>
    </location>
</feature>
<feature type="compositionally biased region" description="Low complexity" evidence="3">
    <location>
        <begin position="42"/>
        <end position="58"/>
    </location>
</feature>
<evidence type="ECO:0000256" key="3">
    <source>
        <dbReference type="SAM" id="MobiDB-lite"/>
    </source>
</evidence>
<feature type="region of interest" description="Disordered" evidence="3">
    <location>
        <begin position="1"/>
        <end position="113"/>
    </location>
</feature>
<dbReference type="InterPro" id="IPR008979">
    <property type="entry name" value="Galactose-bd-like_sf"/>
</dbReference>
<accession>A0ABD3P179</accession>
<feature type="transmembrane region" description="Helical" evidence="4">
    <location>
        <begin position="290"/>
        <end position="314"/>
    </location>
</feature>
<dbReference type="EMBL" id="JABMIG020000321">
    <property type="protein sequence ID" value="KAL3781304.1"/>
    <property type="molecule type" value="Genomic_DNA"/>
</dbReference>
<feature type="compositionally biased region" description="Polar residues" evidence="3">
    <location>
        <begin position="14"/>
        <end position="28"/>
    </location>
</feature>
<evidence type="ECO:0000259" key="5">
    <source>
        <dbReference type="PROSITE" id="PS50026"/>
    </source>
</evidence>
<feature type="coiled-coil region" evidence="2">
    <location>
        <begin position="454"/>
        <end position="481"/>
    </location>
</feature>
<dbReference type="SUPFAM" id="SSF49785">
    <property type="entry name" value="Galactose-binding domain-like"/>
    <property type="match status" value="1"/>
</dbReference>
<feature type="compositionally biased region" description="Low complexity" evidence="3">
    <location>
        <begin position="166"/>
        <end position="175"/>
    </location>
</feature>
<dbReference type="PROSITE" id="PS01186">
    <property type="entry name" value="EGF_2"/>
    <property type="match status" value="1"/>
</dbReference>
<dbReference type="AlphaFoldDB" id="A0ABD3P179"/>
<dbReference type="PROSITE" id="PS00022">
    <property type="entry name" value="EGF_1"/>
    <property type="match status" value="1"/>
</dbReference>
<keyword evidence="4" id="KW-1133">Transmembrane helix</keyword>
<dbReference type="PANTHER" id="PTHR45713">
    <property type="entry name" value="FTP DOMAIN-CONTAINING PROTEIN"/>
    <property type="match status" value="1"/>
</dbReference>
<comment type="caution">
    <text evidence="6">The sequence shown here is derived from an EMBL/GenBank/DDBJ whole genome shotgun (WGS) entry which is preliminary data.</text>
</comment>
<evidence type="ECO:0000256" key="4">
    <source>
        <dbReference type="SAM" id="Phobius"/>
    </source>
</evidence>
<feature type="transmembrane region" description="Helical" evidence="4">
    <location>
        <begin position="377"/>
        <end position="399"/>
    </location>
</feature>
<keyword evidence="7" id="KW-1185">Reference proteome</keyword>
<feature type="compositionally biased region" description="Basic and acidic residues" evidence="3">
    <location>
        <begin position="88"/>
        <end position="103"/>
    </location>
</feature>
<name>A0ABD3P179_9STRA</name>
<feature type="compositionally biased region" description="Polar residues" evidence="3">
    <location>
        <begin position="184"/>
        <end position="196"/>
    </location>
</feature>
<keyword evidence="2" id="KW-0175">Coiled coil</keyword>
<keyword evidence="1" id="KW-0245">EGF-like domain</keyword>
<evidence type="ECO:0000313" key="7">
    <source>
        <dbReference type="Proteomes" id="UP001516023"/>
    </source>
</evidence>
<evidence type="ECO:0000313" key="6">
    <source>
        <dbReference type="EMBL" id="KAL3781304.1"/>
    </source>
</evidence>
<feature type="disulfide bond" evidence="1">
    <location>
        <begin position="698"/>
        <end position="707"/>
    </location>
</feature>
<reference evidence="6 7" key="1">
    <citation type="journal article" date="2020" name="G3 (Bethesda)">
        <title>Improved Reference Genome for Cyclotella cryptica CCMP332, a Model for Cell Wall Morphogenesis, Salinity Adaptation, and Lipid Production in Diatoms (Bacillariophyta).</title>
        <authorList>
            <person name="Roberts W.R."/>
            <person name="Downey K.M."/>
            <person name="Ruck E.C."/>
            <person name="Traller J.C."/>
            <person name="Alverson A.J."/>
        </authorList>
    </citation>
    <scope>NUCLEOTIDE SEQUENCE [LARGE SCALE GENOMIC DNA]</scope>
    <source>
        <strain evidence="6 7">CCMP332</strain>
    </source>
</reference>
<dbReference type="InterPro" id="IPR000742">
    <property type="entry name" value="EGF"/>
</dbReference>
<dbReference type="PROSITE" id="PS50026">
    <property type="entry name" value="EGF_3"/>
    <property type="match status" value="1"/>
</dbReference>
<proteinExistence type="predicted"/>
<dbReference type="Proteomes" id="UP001516023">
    <property type="component" value="Unassembled WGS sequence"/>
</dbReference>
<feature type="compositionally biased region" description="Basic and acidic residues" evidence="3">
    <location>
        <begin position="198"/>
        <end position="220"/>
    </location>
</feature>
<sequence>MSSSSSISEDESATGRTPRSNASSSLISSCRKLAAEKPPLESVSVGSSSARLSVDSGGAESRRKTMSKHGTRGVAKSCKMLVGMQSEGPDRDAERRPAGRGDGDAGDGEEAGGYLGLRHFLGRLSSSDERTDEGQERQDAAFAVKESTRYAASSNDTGTDRGDIDNNQNNSTNSNIGYHHDLLMNNNNYQHVNGSRSTRHDTVRESNDPTAEARDSRKLVPQDAQQKPSGVFSDDENGEVFDDDVELKQPTRERISYMKRKIANEYDNQANEQYMTLPTSTHTLLHTEPIFSVAFIFSLGIAALSASCLLLVLVNEMSKGQQGNLLDVPTGVSSGVRGAQFCGLLMEEEIPQGLILLRSISRASFSETYPELSFTRFVLSCLLRLVMGYLFLLNLFVTIVQADDVITIFFDILALEFVQHLDDMAFDLGRKDMLGRSLNLATLVEYNVLTREGLKQAKKRNDEENALIQRQDQQKQEENSNVARISMIHFLCRRKKKIHFRWILKAAYFINLAGLLTGTIIVGENQKKGHYHCESVSVMFGDQVWQNAYVTNWTDPSHAFQKETLVYSYFNGVYRITDTDSRGYPVYTEMNKVSGDAYLETVGAEIVYCQAEEAWVFRHRYISKVNIFSDDEDECLQWLLRSPQTNVYDLIDVQHDDWSVWTGIITPGNKVSIICNLCDHNSDCNYHGECGEDGECYCNPGFYGLHCEFEEFCDKLIDDDGEVYTLITDTENKALLSYTRPLYASRPLNVIEISQNTSSEMDINDENNTFATAENSTDYDVLVAEETTSDNPISDQASTSVSPSCYPEAQKVRLESTTGEQIAMFELQTYSSGTNVALRGTATQSSDRNNGEILDASRAIDGINTTFSHTNDAKAMWEVDLGGLYPIDSVLIVNRYCGNIADPLGCLCRLSNATLTLLDETVSIVAVKNIGNTCGQFTVSASFTPSYACPYTLSTNSTSANTNKSTTVISGVTNATNTRTGNSTQDETSDNWPSDVQLWGTVVLVYSGSRWFGTIEYSLDEVLKSSNLIYDAEYHAFWDKLYEGRTYFISDPTSGATPVGTDFYENQVFGGAQWDDYGPFGLLTPLNNVTGKGYFHCMGTNVSAVNVASGTGDYGE</sequence>
<organism evidence="6 7">
    <name type="scientific">Cyclotella cryptica</name>
    <dbReference type="NCBI Taxonomy" id="29204"/>
    <lineage>
        <taxon>Eukaryota</taxon>
        <taxon>Sar</taxon>
        <taxon>Stramenopiles</taxon>
        <taxon>Ochrophyta</taxon>
        <taxon>Bacillariophyta</taxon>
        <taxon>Coscinodiscophyceae</taxon>
        <taxon>Thalassiosirophycidae</taxon>
        <taxon>Stephanodiscales</taxon>
        <taxon>Stephanodiscaceae</taxon>
        <taxon>Cyclotella</taxon>
    </lineage>
</organism>
<evidence type="ECO:0000256" key="1">
    <source>
        <dbReference type="PROSITE-ProRule" id="PRU00076"/>
    </source>
</evidence>
<feature type="region of interest" description="Disordered" evidence="3">
    <location>
        <begin position="127"/>
        <end position="238"/>
    </location>
</feature>
<protein>
    <recommendedName>
        <fullName evidence="5">EGF-like domain-containing protein</fullName>
    </recommendedName>
</protein>
<keyword evidence="4" id="KW-0812">Transmembrane</keyword>
<comment type="caution">
    <text evidence="1">Lacks conserved residue(s) required for the propagation of feature annotation.</text>
</comment>
<dbReference type="Gene3D" id="2.60.120.260">
    <property type="entry name" value="Galactose-binding domain-like"/>
    <property type="match status" value="1"/>
</dbReference>
<dbReference type="CDD" id="cd00054">
    <property type="entry name" value="EGF_CA"/>
    <property type="match status" value="1"/>
</dbReference>
<gene>
    <name evidence="6" type="ORF">HJC23_006528</name>
</gene>
<dbReference type="InterPro" id="IPR051941">
    <property type="entry name" value="BG_Antigen-Binding_Lectin"/>
</dbReference>
<feature type="domain" description="EGF-like" evidence="5">
    <location>
        <begin position="676"/>
        <end position="708"/>
    </location>
</feature>
<evidence type="ECO:0000256" key="2">
    <source>
        <dbReference type="SAM" id="Coils"/>
    </source>
</evidence>
<keyword evidence="1" id="KW-1015">Disulfide bond</keyword>
<keyword evidence="4" id="KW-0472">Membrane</keyword>
<dbReference type="PANTHER" id="PTHR45713:SF6">
    <property type="entry name" value="F5_8 TYPE C DOMAIN-CONTAINING PROTEIN"/>
    <property type="match status" value="1"/>
</dbReference>